<comment type="caution">
    <text evidence="9">The sequence shown here is derived from an EMBL/GenBank/DDBJ whole genome shotgun (WGS) entry which is preliminary data.</text>
</comment>
<dbReference type="GO" id="GO:0031640">
    <property type="term" value="P:killing of cells of another organism"/>
    <property type="evidence" value="ECO:0007669"/>
    <property type="project" value="UniProtKB-KW"/>
</dbReference>
<dbReference type="PANTHER" id="PTHR30026">
    <property type="entry name" value="OUTER MEMBRANE PROTEIN TOLC"/>
    <property type="match status" value="1"/>
</dbReference>
<gene>
    <name evidence="9" type="ORF">ALQ36_02834</name>
</gene>
<dbReference type="RefSeq" id="WP_122278148.1">
    <property type="nucleotide sequence ID" value="NZ_RBPY01000074.1"/>
</dbReference>
<dbReference type="Gene3D" id="1.20.1600.10">
    <property type="entry name" value="Outer membrane efflux proteins (OEP)"/>
    <property type="match status" value="1"/>
</dbReference>
<keyword evidence="7" id="KW-0354">Hemolysis</keyword>
<accession>A0A3M3YAI7</accession>
<evidence type="ECO:0000256" key="3">
    <source>
        <dbReference type="ARBA" id="ARBA00022452"/>
    </source>
</evidence>
<keyword evidence="8" id="KW-0732">Signal</keyword>
<evidence type="ECO:0000256" key="2">
    <source>
        <dbReference type="ARBA" id="ARBA00022448"/>
    </source>
</evidence>
<dbReference type="InterPro" id="IPR051906">
    <property type="entry name" value="TolC-like"/>
</dbReference>
<feature type="signal peptide" evidence="8">
    <location>
        <begin position="1"/>
        <end position="22"/>
    </location>
</feature>
<evidence type="ECO:0000256" key="6">
    <source>
        <dbReference type="ARBA" id="ARBA00023237"/>
    </source>
</evidence>
<evidence type="ECO:0000313" key="10">
    <source>
        <dbReference type="Proteomes" id="UP000281350"/>
    </source>
</evidence>
<keyword evidence="3" id="KW-1134">Transmembrane beta strand</keyword>
<evidence type="ECO:0000256" key="5">
    <source>
        <dbReference type="ARBA" id="ARBA00023136"/>
    </source>
</evidence>
<comment type="function">
    <text evidence="7">CyaE is necessary for transport of calmodulin-sensitive adenylate cyclase-hemolysin (cyclolysin).</text>
</comment>
<keyword evidence="2 7" id="KW-0813">Transport</keyword>
<protein>
    <recommendedName>
        <fullName evidence="7">Protein CyaE</fullName>
    </recommendedName>
</protein>
<dbReference type="GO" id="GO:0015288">
    <property type="term" value="F:porin activity"/>
    <property type="evidence" value="ECO:0007669"/>
    <property type="project" value="TreeGrafter"/>
</dbReference>
<dbReference type="AlphaFoldDB" id="A0A3M3YAI7"/>
<evidence type="ECO:0000313" key="9">
    <source>
        <dbReference type="EMBL" id="RMO79035.1"/>
    </source>
</evidence>
<keyword evidence="6 7" id="KW-0998">Cell outer membrane</keyword>
<comment type="subcellular location">
    <subcellularLocation>
        <location evidence="7">Cell outer membrane</location>
        <topology evidence="7">Peripheral membrane protein</topology>
    </subcellularLocation>
</comment>
<dbReference type="GO" id="GO:0015562">
    <property type="term" value="F:efflux transmembrane transporter activity"/>
    <property type="evidence" value="ECO:0007669"/>
    <property type="project" value="InterPro"/>
</dbReference>
<dbReference type="SUPFAM" id="SSF56954">
    <property type="entry name" value="Outer membrane efflux proteins (OEP)"/>
    <property type="match status" value="1"/>
</dbReference>
<name>A0A3M3YAI7_9PSED</name>
<reference evidence="9 10" key="1">
    <citation type="submission" date="2018-08" db="EMBL/GenBank/DDBJ databases">
        <title>Recombination of ecologically and evolutionarily significant loci maintains genetic cohesion in the Pseudomonas syringae species complex.</title>
        <authorList>
            <person name="Dillon M."/>
            <person name="Thakur S."/>
            <person name="Almeida R.N.D."/>
            <person name="Weir B.S."/>
            <person name="Guttman D.S."/>
        </authorList>
    </citation>
    <scope>NUCLEOTIDE SEQUENCE [LARGE SCALE GENOMIC DNA]</scope>
    <source>
        <strain evidence="9 10">ICMP 2732</strain>
    </source>
</reference>
<dbReference type="GO" id="GO:0009279">
    <property type="term" value="C:cell outer membrane"/>
    <property type="evidence" value="ECO:0007669"/>
    <property type="project" value="UniProtKB-SubCell"/>
</dbReference>
<organism evidence="9 10">
    <name type="scientific">Pseudomonas syringae pv. primulae</name>
    <dbReference type="NCBI Taxonomy" id="251707"/>
    <lineage>
        <taxon>Bacteria</taxon>
        <taxon>Pseudomonadati</taxon>
        <taxon>Pseudomonadota</taxon>
        <taxon>Gammaproteobacteria</taxon>
        <taxon>Pseudomonadales</taxon>
        <taxon>Pseudomonadaceae</taxon>
        <taxon>Pseudomonas</taxon>
    </lineage>
</organism>
<sequence length="471" mass="51645">MKRVLFSILLAYSALWAQWSKALDMDIFSTDDTISKAAVNIDGLPWSCEAQHVYSLLTLEEMVERVLCHDPKTKQLWAYAKAQAALVGASQSAYLPRVNGVASTVIGHNDTVSGQLGEYSSHGRHSQLESRISLSWVLYDFGQREAALRSARQLLIAANANQDIQLQETFILAAQLYYDTLAAQHNLAAASRVAAVAAENLKAADAKYEAGAVALSDRLQAKTAYIQACLNEVRASGALNSAKGLIAMRMGMPPQTHLELAGELTRRPANQFIKSIDTLLEQAQKYNPSLIAAKARLSAAMTSLDEAQAAGRPTLSFVANTSDIKTNQPMSFNGDSRTRDNSVGLQLNIPLFEGFERRYRMRGVQAQLDARRAELSDAEQSVSLSLWSHYQTLKVSTYSLESTADWVEQSNLTLKVVQGRYNSGVGSMIEILNALTAYSTAEQQHIIALNSWQLARLNVAADLGRLGFWVL</sequence>
<dbReference type="EMBL" id="RBPY01000074">
    <property type="protein sequence ID" value="RMO79035.1"/>
    <property type="molecule type" value="Genomic_DNA"/>
</dbReference>
<evidence type="ECO:0000256" key="8">
    <source>
        <dbReference type="SAM" id="SignalP"/>
    </source>
</evidence>
<proteinExistence type="inferred from homology"/>
<dbReference type="InterPro" id="IPR028351">
    <property type="entry name" value="CyaE"/>
</dbReference>
<feature type="chain" id="PRO_5018333648" description="Protein CyaE" evidence="8">
    <location>
        <begin position="23"/>
        <end position="471"/>
    </location>
</feature>
<dbReference type="InterPro" id="IPR003423">
    <property type="entry name" value="OMP_efflux"/>
</dbReference>
<keyword evidence="4" id="KW-0812">Transmembrane</keyword>
<evidence type="ECO:0000256" key="7">
    <source>
        <dbReference type="PIRNR" id="PIRNR001892"/>
    </source>
</evidence>
<dbReference type="Proteomes" id="UP000281350">
    <property type="component" value="Unassembled WGS sequence"/>
</dbReference>
<dbReference type="PANTHER" id="PTHR30026:SF20">
    <property type="entry name" value="OUTER MEMBRANE PROTEIN TOLC"/>
    <property type="match status" value="1"/>
</dbReference>
<dbReference type="GO" id="GO:1990281">
    <property type="term" value="C:efflux pump complex"/>
    <property type="evidence" value="ECO:0007669"/>
    <property type="project" value="TreeGrafter"/>
</dbReference>
<dbReference type="Pfam" id="PF02321">
    <property type="entry name" value="OEP"/>
    <property type="match status" value="2"/>
</dbReference>
<evidence type="ECO:0000256" key="1">
    <source>
        <dbReference type="ARBA" id="ARBA00007613"/>
    </source>
</evidence>
<keyword evidence="5 7" id="KW-0472">Membrane</keyword>
<comment type="similarity">
    <text evidence="1 7">Belongs to the outer membrane factor (OMF) (TC 1.B.17) family.</text>
</comment>
<evidence type="ECO:0000256" key="4">
    <source>
        <dbReference type="ARBA" id="ARBA00022692"/>
    </source>
</evidence>
<dbReference type="PIRSF" id="PIRSF001892">
    <property type="entry name" value="CyaE"/>
    <property type="match status" value="1"/>
</dbReference>
<keyword evidence="7" id="KW-0204">Cytolysis</keyword>